<dbReference type="Proteomes" id="UP001484239">
    <property type="component" value="Unassembled WGS sequence"/>
</dbReference>
<dbReference type="Pfam" id="PF14312">
    <property type="entry name" value="FG-GAP_2"/>
    <property type="match status" value="2"/>
</dbReference>
<dbReference type="NCBIfam" id="TIGR04312">
    <property type="entry name" value="choice_anch_B"/>
    <property type="match status" value="1"/>
</dbReference>
<dbReference type="SUPFAM" id="SSF69318">
    <property type="entry name" value="Integrin alpha N-terminal domain"/>
    <property type="match status" value="1"/>
</dbReference>
<evidence type="ECO:0000256" key="2">
    <source>
        <dbReference type="ARBA" id="ARBA00022737"/>
    </source>
</evidence>
<dbReference type="InterPro" id="IPR027589">
    <property type="entry name" value="Choice_anch_B"/>
</dbReference>
<dbReference type="EMBL" id="JBBHLI010000001">
    <property type="protein sequence ID" value="MEK9499405.1"/>
    <property type="molecule type" value="Genomic_DNA"/>
</dbReference>
<feature type="signal peptide" evidence="4">
    <location>
        <begin position="1"/>
        <end position="24"/>
    </location>
</feature>
<gene>
    <name evidence="5" type="ORF">WI372_00245</name>
</gene>
<dbReference type="RefSeq" id="WP_405283296.1">
    <property type="nucleotide sequence ID" value="NZ_CP144380.1"/>
</dbReference>
<feature type="chain" id="PRO_5046238136" evidence="4">
    <location>
        <begin position="25"/>
        <end position="795"/>
    </location>
</feature>
<proteinExistence type="predicted"/>
<comment type="caution">
    <text evidence="5">The sequence shown here is derived from an EMBL/GenBank/DDBJ whole genome shotgun (WGS) entry which is preliminary data.</text>
</comment>
<keyword evidence="6" id="KW-1185">Reference proteome</keyword>
<organism evidence="5 6">
    <name type="scientific">Gaopeijia maritima</name>
    <dbReference type="NCBI Taxonomy" id="3119007"/>
    <lineage>
        <taxon>Bacteria</taxon>
        <taxon>Pseudomonadati</taxon>
        <taxon>Gemmatimonadota</taxon>
        <taxon>Longimicrobiia</taxon>
        <taxon>Gaopeijiales</taxon>
        <taxon>Gaopeijiaceae</taxon>
        <taxon>Gaopeijia</taxon>
    </lineage>
</organism>
<dbReference type="Gene3D" id="2.130.10.130">
    <property type="entry name" value="Integrin alpha, N-terminal"/>
    <property type="match status" value="2"/>
</dbReference>
<keyword evidence="3" id="KW-0325">Glycoprotein</keyword>
<name>A0ABU9E5Z7_9BACT</name>
<dbReference type="InterPro" id="IPR028994">
    <property type="entry name" value="Integrin_alpha_N"/>
</dbReference>
<dbReference type="InterPro" id="IPR013519">
    <property type="entry name" value="Int_alpha_beta-p"/>
</dbReference>
<evidence type="ECO:0000313" key="6">
    <source>
        <dbReference type="Proteomes" id="UP001484239"/>
    </source>
</evidence>
<keyword evidence="1 4" id="KW-0732">Signal</keyword>
<evidence type="ECO:0000256" key="3">
    <source>
        <dbReference type="ARBA" id="ARBA00023180"/>
    </source>
</evidence>
<keyword evidence="2" id="KW-0677">Repeat</keyword>
<evidence type="ECO:0000256" key="1">
    <source>
        <dbReference type="ARBA" id="ARBA00022729"/>
    </source>
</evidence>
<reference evidence="5 6" key="1">
    <citation type="submission" date="2024-02" db="EMBL/GenBank/DDBJ databases">
        <title>A novel Gemmatimonadota bacterium.</title>
        <authorList>
            <person name="Du Z.-J."/>
            <person name="Ye Y.-Q."/>
        </authorList>
    </citation>
    <scope>NUCLEOTIDE SEQUENCE [LARGE SCALE GENOMIC DNA]</scope>
    <source>
        <strain evidence="5 6">DH-20</strain>
    </source>
</reference>
<accession>A0ABU9E5Z7</accession>
<dbReference type="SMART" id="SM00191">
    <property type="entry name" value="Int_alpha"/>
    <property type="match status" value="3"/>
</dbReference>
<protein>
    <submittedName>
        <fullName evidence="5">Choice-of-anchor B family protein</fullName>
    </submittedName>
</protein>
<evidence type="ECO:0000256" key="4">
    <source>
        <dbReference type="SAM" id="SignalP"/>
    </source>
</evidence>
<dbReference type="PROSITE" id="PS51470">
    <property type="entry name" value="FG_GAP"/>
    <property type="match status" value="1"/>
</dbReference>
<sequence length="795" mass="82492">MKKFGSSVLLGTALLGLGVTPLSAQSFYRAGVETSAGGFGAAVVVNGSEVIVGEPTNVMRPGLVYVYTRGADGMWSEASSFGASDGDTGDGFGASLATEGDVLLVSSPSGVHSFTRGANGWTEEGMVPAPVGLGDDASFGATMALRDGLAVIGAPGAAEGAGAVYLFRREGAAWTAAGQVEAEGLVAGDAFGSALAFDGDLLLVGAPDRDGRTGAVFAWSSGAAGFDYVGEMSGNGVARNDRFGSSVFISGGTVAIGAVGANGGAGVVHLLTHDAGEWGRVGTIAAFDPSPRGGFGASMARVGDDLWVGAPGASQGRGAVYAFSIDEAGVSGAERLRADAFDGRVQAGRVVASGGDFAVVAAPGADGGAGMVVMFDEAGDSWTAANAVQSPIEEFAAVKGGEMSCSDNAVSEWECSEVDLVSFVPVSELSGDMARGIRTNDNWGWEDPETGRLFALVGMTDRASFIDITDVENPFVVGTLPMTEGANGSSWRDLKTYENHVYIVSDGAGQHGMQVFDLTRLREYEAGDEPVVFDADALYTNIASAHNIVINEESGFAYAVGASSGGETCGGGLHMIDIRTPDAPTFAGCFADPQTGRASTGYSHDAQCVMYRGPDADYAGAEICIGANETAISIADVTDKAAPVAVSRAAYPSVGYSHQGWFTDDHRYFYLNDELDEMQGTERTRTMIWDLADLDDPQLVAEHMGTQESSDHNLYVVGNLMYQSNYQSGLRILDITDPEAPTEVAWFDTVPYGNNGPGFGGSWSNYPFFENGVVIVTSGNEGLFLVRPTVRRTVF</sequence>
<evidence type="ECO:0000313" key="5">
    <source>
        <dbReference type="EMBL" id="MEK9499405.1"/>
    </source>
</evidence>
<dbReference type="PANTHER" id="PTHR38787">
    <property type="entry name" value="REGULATORY P DOMAIN-CONTAINING PROTEIN"/>
    <property type="match status" value="1"/>
</dbReference>
<dbReference type="PANTHER" id="PTHR38787:SF3">
    <property type="entry name" value="REGULATORY P DOMAIN-CONTAINING PROTEIN"/>
    <property type="match status" value="1"/>
</dbReference>
<dbReference type="InterPro" id="IPR013517">
    <property type="entry name" value="FG-GAP"/>
</dbReference>